<dbReference type="EMBL" id="KZ305056">
    <property type="protein sequence ID" value="PIA34063.1"/>
    <property type="molecule type" value="Genomic_DNA"/>
</dbReference>
<keyword evidence="13" id="KW-1185">Reference proteome</keyword>
<feature type="transmembrane region" description="Helical" evidence="10">
    <location>
        <begin position="173"/>
        <end position="195"/>
    </location>
</feature>
<dbReference type="GO" id="GO:0015293">
    <property type="term" value="F:symporter activity"/>
    <property type="evidence" value="ECO:0007669"/>
    <property type="project" value="UniProtKB-KW"/>
</dbReference>
<dbReference type="FunFam" id="1.20.1250.20:FF:000002">
    <property type="entry name" value="Sugar transport protein 13"/>
    <property type="match status" value="1"/>
</dbReference>
<evidence type="ECO:0000313" key="13">
    <source>
        <dbReference type="Proteomes" id="UP000230069"/>
    </source>
</evidence>
<feature type="transmembrane region" description="Helical" evidence="10">
    <location>
        <begin position="324"/>
        <end position="344"/>
    </location>
</feature>
<dbReference type="SUPFAM" id="SSF103473">
    <property type="entry name" value="MFS general substrate transporter"/>
    <property type="match status" value="1"/>
</dbReference>
<name>A0A2G5CS07_AQUCA</name>
<dbReference type="NCBIfam" id="TIGR00879">
    <property type="entry name" value="SP"/>
    <property type="match status" value="1"/>
</dbReference>
<feature type="transmembrane region" description="Helical" evidence="10">
    <location>
        <begin position="84"/>
        <end position="106"/>
    </location>
</feature>
<evidence type="ECO:0000256" key="9">
    <source>
        <dbReference type="RuleBase" id="RU003346"/>
    </source>
</evidence>
<dbReference type="PROSITE" id="PS00217">
    <property type="entry name" value="SUGAR_TRANSPORT_2"/>
    <property type="match status" value="1"/>
</dbReference>
<feature type="transmembrane region" description="Helical" evidence="10">
    <location>
        <begin position="454"/>
        <end position="475"/>
    </location>
</feature>
<dbReference type="InterPro" id="IPR020846">
    <property type="entry name" value="MFS_dom"/>
</dbReference>
<dbReference type="InterPro" id="IPR044778">
    <property type="entry name" value="MFS_STP/MST-like_plant"/>
</dbReference>
<comment type="similarity">
    <text evidence="2 9">Belongs to the major facilitator superfamily. Sugar transporter (TC 2.A.1.1) family.</text>
</comment>
<dbReference type="Pfam" id="PF00083">
    <property type="entry name" value="Sugar_tr"/>
    <property type="match status" value="1"/>
</dbReference>
<dbReference type="PRINTS" id="PR00171">
    <property type="entry name" value="SUGRTRNSPORT"/>
</dbReference>
<evidence type="ECO:0000313" key="12">
    <source>
        <dbReference type="EMBL" id="PIA34063.1"/>
    </source>
</evidence>
<feature type="transmembrane region" description="Helical" evidence="10">
    <location>
        <begin position="201"/>
        <end position="223"/>
    </location>
</feature>
<feature type="transmembrane region" description="Helical" evidence="10">
    <location>
        <begin position="139"/>
        <end position="161"/>
    </location>
</feature>
<dbReference type="AlphaFoldDB" id="A0A2G5CS07"/>
<protein>
    <recommendedName>
        <fullName evidence="11">Major facilitator superfamily (MFS) profile domain-containing protein</fullName>
    </recommendedName>
</protein>
<dbReference type="GO" id="GO:0016020">
    <property type="term" value="C:membrane"/>
    <property type="evidence" value="ECO:0007669"/>
    <property type="project" value="UniProtKB-SubCell"/>
</dbReference>
<dbReference type="PANTHER" id="PTHR23500">
    <property type="entry name" value="SOLUTE CARRIER FAMILY 2, FACILITATED GLUCOSE TRANSPORTER"/>
    <property type="match status" value="1"/>
</dbReference>
<evidence type="ECO:0000259" key="11">
    <source>
        <dbReference type="PROSITE" id="PS50850"/>
    </source>
</evidence>
<keyword evidence="8 10" id="KW-0472">Membrane</keyword>
<feature type="transmembrane region" description="Helical" evidence="10">
    <location>
        <begin position="428"/>
        <end position="448"/>
    </location>
</feature>
<dbReference type="Proteomes" id="UP000230069">
    <property type="component" value="Unassembled WGS sequence"/>
</dbReference>
<evidence type="ECO:0000256" key="6">
    <source>
        <dbReference type="ARBA" id="ARBA00022847"/>
    </source>
</evidence>
<proteinExistence type="inferred from homology"/>
<dbReference type="OrthoDB" id="5296287at2759"/>
<dbReference type="InterPro" id="IPR036259">
    <property type="entry name" value="MFS_trans_sf"/>
</dbReference>
<dbReference type="InterPro" id="IPR005828">
    <property type="entry name" value="MFS_sugar_transport-like"/>
</dbReference>
<feature type="domain" description="Major facilitator superfamily (MFS) profile" evidence="11">
    <location>
        <begin position="29"/>
        <end position="479"/>
    </location>
</feature>
<feature type="transmembrane region" description="Helical" evidence="10">
    <location>
        <begin position="385"/>
        <end position="407"/>
    </location>
</feature>
<evidence type="ECO:0000256" key="10">
    <source>
        <dbReference type="SAM" id="Phobius"/>
    </source>
</evidence>
<organism evidence="12 13">
    <name type="scientific">Aquilegia coerulea</name>
    <name type="common">Rocky mountain columbine</name>
    <dbReference type="NCBI Taxonomy" id="218851"/>
    <lineage>
        <taxon>Eukaryota</taxon>
        <taxon>Viridiplantae</taxon>
        <taxon>Streptophyta</taxon>
        <taxon>Embryophyta</taxon>
        <taxon>Tracheophyta</taxon>
        <taxon>Spermatophyta</taxon>
        <taxon>Magnoliopsida</taxon>
        <taxon>Ranunculales</taxon>
        <taxon>Ranunculaceae</taxon>
        <taxon>Thalictroideae</taxon>
        <taxon>Aquilegia</taxon>
    </lineage>
</organism>
<feature type="transmembrane region" description="Helical" evidence="10">
    <location>
        <begin position="113"/>
        <end position="133"/>
    </location>
</feature>
<dbReference type="Gene3D" id="1.20.1250.20">
    <property type="entry name" value="MFS general substrate transporter like domains"/>
    <property type="match status" value="1"/>
</dbReference>
<keyword evidence="7 10" id="KW-1133">Transmembrane helix</keyword>
<keyword evidence="6" id="KW-0769">Symport</keyword>
<dbReference type="InterPro" id="IPR003663">
    <property type="entry name" value="Sugar/inositol_transpt"/>
</dbReference>
<dbReference type="CDD" id="cd17361">
    <property type="entry name" value="MFS_STP"/>
    <property type="match status" value="1"/>
</dbReference>
<dbReference type="PROSITE" id="PS50850">
    <property type="entry name" value="MFS"/>
    <property type="match status" value="1"/>
</dbReference>
<gene>
    <name evidence="12" type="ORF">AQUCO_03900160v1</name>
</gene>
<evidence type="ECO:0000256" key="2">
    <source>
        <dbReference type="ARBA" id="ARBA00010992"/>
    </source>
</evidence>
<comment type="subcellular location">
    <subcellularLocation>
        <location evidence="1">Membrane</location>
        <topology evidence="1">Multi-pass membrane protein</topology>
    </subcellularLocation>
</comment>
<dbReference type="InterPro" id="IPR045262">
    <property type="entry name" value="STP/PLT_plant"/>
</dbReference>
<keyword evidence="4" id="KW-0762">Sugar transport</keyword>
<accession>A0A2G5CS07</accession>
<dbReference type="PANTHER" id="PTHR23500:SF567">
    <property type="entry name" value="SUGAR TRANSPORT PROTEIN 12-LIKE"/>
    <property type="match status" value="1"/>
</dbReference>
<feature type="transmembrane region" description="Helical" evidence="10">
    <location>
        <begin position="351"/>
        <end position="373"/>
    </location>
</feature>
<evidence type="ECO:0000256" key="8">
    <source>
        <dbReference type="ARBA" id="ARBA00023136"/>
    </source>
</evidence>
<evidence type="ECO:0000256" key="5">
    <source>
        <dbReference type="ARBA" id="ARBA00022692"/>
    </source>
</evidence>
<reference evidence="12 13" key="1">
    <citation type="submission" date="2017-09" db="EMBL/GenBank/DDBJ databases">
        <title>WGS assembly of Aquilegia coerulea Goldsmith.</title>
        <authorList>
            <person name="Hodges S."/>
            <person name="Kramer E."/>
            <person name="Nordborg M."/>
            <person name="Tomkins J."/>
            <person name="Borevitz J."/>
            <person name="Derieg N."/>
            <person name="Yan J."/>
            <person name="Mihaltcheva S."/>
            <person name="Hayes R.D."/>
            <person name="Rokhsar D."/>
        </authorList>
    </citation>
    <scope>NUCLEOTIDE SEQUENCE [LARGE SCALE GENOMIC DNA]</scope>
    <source>
        <strain evidence="13">cv. Goldsmith</strain>
    </source>
</reference>
<evidence type="ECO:0000256" key="4">
    <source>
        <dbReference type="ARBA" id="ARBA00022597"/>
    </source>
</evidence>
<feature type="transmembrane region" description="Helical" evidence="10">
    <location>
        <begin position="22"/>
        <end position="42"/>
    </location>
</feature>
<sequence>MAGGIVPSSGGREPGKDYPGETTMYVIIACIVAAMGGLIFGYDIGISGGVTSMTPFLKSFFPSVYRKESGIQSSNQYCKFDSQILTLFTSSLYIAALLASFVASWITRRFGRTWTIFYGGLVFVVGAVMNGLAQNLAMLIIGRLLLGVGVGFASQSVPLYLSEMAPYKMRGALNQMFQLFITIGILIANVLNYFTNRMENGWRWSLGLAAVPGLVILVGGIFLPETPNFLIDRNRSEEAKKRLQRIRGVANVDEEYNDLVAASEASKKVTNPWHRLFFDRNYRPQLTYSVALPSLQQITGINVVMFYAPVLFKTLGFGGDASLMSALITGGVNVLATFVAIWLADSKGRRTLFLAGGIQMFISQLVVGGLIWYKFKWSGEGNVSGAYAIIVVLFICAFVTGFAYSWGPLAWLVISEILPLEVRSAGQSVNVSLNMFWTFVIGQAFLILLCHLKFLLFFVFAICVLGMSIFIYITLPETKGIPIEEMSRIWSLHSFWKKYIPTEDGVKLEEI</sequence>
<dbReference type="InParanoid" id="A0A2G5CS07"/>
<evidence type="ECO:0000256" key="3">
    <source>
        <dbReference type="ARBA" id="ARBA00022448"/>
    </source>
</evidence>
<keyword evidence="5 10" id="KW-0812">Transmembrane</keyword>
<evidence type="ECO:0000256" key="7">
    <source>
        <dbReference type="ARBA" id="ARBA00022989"/>
    </source>
</evidence>
<dbReference type="GO" id="GO:0015145">
    <property type="term" value="F:monosaccharide transmembrane transporter activity"/>
    <property type="evidence" value="ECO:0007669"/>
    <property type="project" value="InterPro"/>
</dbReference>
<evidence type="ECO:0000256" key="1">
    <source>
        <dbReference type="ARBA" id="ARBA00004141"/>
    </source>
</evidence>
<dbReference type="InterPro" id="IPR005829">
    <property type="entry name" value="Sugar_transporter_CS"/>
</dbReference>
<keyword evidence="3 9" id="KW-0813">Transport</keyword>